<comment type="subcellular location">
    <subcellularLocation>
        <location evidence="2">Cytoplasm</location>
    </subcellularLocation>
</comment>
<comment type="caution">
    <text evidence="18">The sequence shown here is derived from an EMBL/GenBank/DDBJ whole genome shotgun (WGS) entry which is preliminary data.</text>
</comment>
<evidence type="ECO:0000256" key="10">
    <source>
        <dbReference type="ARBA" id="ARBA00022722"/>
    </source>
</evidence>
<dbReference type="PANTHER" id="PTHR11207">
    <property type="entry name" value="RIBONUCLEASE III"/>
    <property type="match status" value="1"/>
</dbReference>
<dbReference type="GO" id="GO:0006364">
    <property type="term" value="P:rRNA processing"/>
    <property type="evidence" value="ECO:0007669"/>
    <property type="project" value="UniProtKB-KW"/>
</dbReference>
<keyword evidence="13 18" id="KW-0378">Hydrolase</keyword>
<dbReference type="PROSITE" id="PS00517">
    <property type="entry name" value="RNASE_3_1"/>
    <property type="match status" value="1"/>
</dbReference>
<evidence type="ECO:0000256" key="9">
    <source>
        <dbReference type="ARBA" id="ARBA00022694"/>
    </source>
</evidence>
<protein>
    <recommendedName>
        <fullName evidence="5">ribonuclease III</fullName>
        <ecNumber evidence="5">3.1.26.3</ecNumber>
    </recommendedName>
</protein>
<dbReference type="GO" id="GO:0008033">
    <property type="term" value="P:tRNA processing"/>
    <property type="evidence" value="ECO:0007669"/>
    <property type="project" value="UniProtKB-KW"/>
</dbReference>
<organism evidence="18">
    <name type="scientific">invertebrate metagenome</name>
    <dbReference type="NCBI Taxonomy" id="1711999"/>
    <lineage>
        <taxon>unclassified sequences</taxon>
        <taxon>metagenomes</taxon>
        <taxon>organismal metagenomes</taxon>
    </lineage>
</organism>
<dbReference type="SMART" id="SM00358">
    <property type="entry name" value="DSRM"/>
    <property type="match status" value="1"/>
</dbReference>
<keyword evidence="8" id="KW-0507">mRNA processing</keyword>
<dbReference type="Pfam" id="PF14622">
    <property type="entry name" value="Ribonucleas_3_3"/>
    <property type="match status" value="1"/>
</dbReference>
<name>A0A2H9T8E7_9ZZZZ</name>
<dbReference type="InterPro" id="IPR000999">
    <property type="entry name" value="RNase_III_dom"/>
</dbReference>
<dbReference type="GO" id="GO:0003725">
    <property type="term" value="F:double-stranded RNA binding"/>
    <property type="evidence" value="ECO:0007669"/>
    <property type="project" value="TreeGrafter"/>
</dbReference>
<dbReference type="CDD" id="cd00593">
    <property type="entry name" value="RIBOc"/>
    <property type="match status" value="1"/>
</dbReference>
<dbReference type="PANTHER" id="PTHR11207:SF0">
    <property type="entry name" value="RIBONUCLEASE 3"/>
    <property type="match status" value="1"/>
</dbReference>
<keyword evidence="11" id="KW-0479">Metal-binding</keyword>
<evidence type="ECO:0000256" key="8">
    <source>
        <dbReference type="ARBA" id="ARBA00022664"/>
    </source>
</evidence>
<dbReference type="InterPro" id="IPR011907">
    <property type="entry name" value="RNase_III"/>
</dbReference>
<evidence type="ECO:0000313" key="18">
    <source>
        <dbReference type="EMBL" id="PJE79502.1"/>
    </source>
</evidence>
<evidence type="ECO:0000256" key="2">
    <source>
        <dbReference type="ARBA" id="ARBA00004496"/>
    </source>
</evidence>
<dbReference type="GO" id="GO:0042802">
    <property type="term" value="F:identical protein binding"/>
    <property type="evidence" value="ECO:0007669"/>
    <property type="project" value="UniProtKB-ARBA"/>
</dbReference>
<accession>A0A2H9T8E7</accession>
<evidence type="ECO:0000256" key="6">
    <source>
        <dbReference type="ARBA" id="ARBA00022490"/>
    </source>
</evidence>
<keyword evidence="14" id="KW-0460">Magnesium</keyword>
<keyword evidence="15" id="KW-0694">RNA-binding</keyword>
<dbReference type="GO" id="GO:0046872">
    <property type="term" value="F:metal ion binding"/>
    <property type="evidence" value="ECO:0007669"/>
    <property type="project" value="UniProtKB-KW"/>
</dbReference>
<evidence type="ECO:0000256" key="3">
    <source>
        <dbReference type="ARBA" id="ARBA00010183"/>
    </source>
</evidence>
<reference evidence="18" key="1">
    <citation type="journal article" date="2017" name="Appl. Environ. Microbiol.">
        <title>Molecular characterization of an Endozoicomonas-like organism causing infection in king scallop Pecten maximus L.</title>
        <authorList>
            <person name="Cano I."/>
            <person name="van Aerle R."/>
            <person name="Ross S."/>
            <person name="Verner-Jeffreys D.W."/>
            <person name="Paley R.K."/>
            <person name="Rimmer G."/>
            <person name="Ryder D."/>
            <person name="Hooper P."/>
            <person name="Stone D."/>
            <person name="Feist S.W."/>
        </authorList>
    </citation>
    <scope>NUCLEOTIDE SEQUENCE</scope>
</reference>
<dbReference type="SMART" id="SM00535">
    <property type="entry name" value="RIBOc"/>
    <property type="match status" value="1"/>
</dbReference>
<dbReference type="EMBL" id="NSIT01000065">
    <property type="protein sequence ID" value="PJE79502.1"/>
    <property type="molecule type" value="Genomic_DNA"/>
</dbReference>
<evidence type="ECO:0000256" key="12">
    <source>
        <dbReference type="ARBA" id="ARBA00022759"/>
    </source>
</evidence>
<comment type="similarity">
    <text evidence="3">Belongs to the ribonuclease III family.</text>
</comment>
<keyword evidence="10" id="KW-0540">Nuclease</keyword>
<evidence type="ECO:0000256" key="13">
    <source>
        <dbReference type="ARBA" id="ARBA00022801"/>
    </source>
</evidence>
<feature type="domain" description="RNase III" evidence="17">
    <location>
        <begin position="6"/>
        <end position="128"/>
    </location>
</feature>
<dbReference type="FunFam" id="1.10.1520.10:FF:000001">
    <property type="entry name" value="Ribonuclease 3"/>
    <property type="match status" value="1"/>
</dbReference>
<dbReference type="PROSITE" id="PS50137">
    <property type="entry name" value="DS_RBD"/>
    <property type="match status" value="1"/>
</dbReference>
<dbReference type="GO" id="GO:0006397">
    <property type="term" value="P:mRNA processing"/>
    <property type="evidence" value="ECO:0007669"/>
    <property type="project" value="UniProtKB-KW"/>
</dbReference>
<comment type="catalytic activity">
    <reaction evidence="1">
        <text>Endonucleolytic cleavage to 5'-phosphomonoester.</text>
        <dbReference type="EC" id="3.1.26.3"/>
    </reaction>
</comment>
<evidence type="ECO:0000256" key="4">
    <source>
        <dbReference type="ARBA" id="ARBA00011738"/>
    </source>
</evidence>
<dbReference type="GO" id="GO:0004525">
    <property type="term" value="F:ribonuclease III activity"/>
    <property type="evidence" value="ECO:0007669"/>
    <property type="project" value="UniProtKB-EC"/>
</dbReference>
<keyword evidence="12" id="KW-0255">Endonuclease</keyword>
<dbReference type="GO" id="GO:0010468">
    <property type="term" value="P:regulation of gene expression"/>
    <property type="evidence" value="ECO:0007669"/>
    <property type="project" value="TreeGrafter"/>
</dbReference>
<evidence type="ECO:0000256" key="5">
    <source>
        <dbReference type="ARBA" id="ARBA00012177"/>
    </source>
</evidence>
<proteinExistence type="inferred from homology"/>
<evidence type="ECO:0000259" key="17">
    <source>
        <dbReference type="PROSITE" id="PS50142"/>
    </source>
</evidence>
<keyword evidence="9" id="KW-0819">tRNA processing</keyword>
<evidence type="ECO:0000256" key="15">
    <source>
        <dbReference type="ARBA" id="ARBA00022884"/>
    </source>
</evidence>
<dbReference type="CDD" id="cd10845">
    <property type="entry name" value="DSRM_RNAse_III_family"/>
    <property type="match status" value="1"/>
</dbReference>
<dbReference type="InterPro" id="IPR036389">
    <property type="entry name" value="RNase_III_sf"/>
</dbReference>
<dbReference type="AlphaFoldDB" id="A0A2H9T8E7"/>
<sequence length="226" mass="25435">MNFNDLSRLEKRLGYTFTDKSLLDLALTHRSCGRRNNERLEFLGDSIVNFVIAEALFRQFPKAREGQLSRLRARMVRGVTLAEFGQEFHLSDVLRLGSGELKSGGYRRESIQADAIEAIIGAIFLDGGMVVCRERILSWFTSRLATLSVEDQQNKDPKTRLQEFLQGHQQSLPKYSVTAIEGDAHEQFFTVVCELEGLKKVSHGEGSSRRGAEQQAARKALEMLGV</sequence>
<dbReference type="EC" id="3.1.26.3" evidence="5"/>
<keyword evidence="7" id="KW-0698">rRNA processing</keyword>
<dbReference type="NCBIfam" id="TIGR02191">
    <property type="entry name" value="RNaseIII"/>
    <property type="match status" value="1"/>
</dbReference>
<evidence type="ECO:0000256" key="7">
    <source>
        <dbReference type="ARBA" id="ARBA00022552"/>
    </source>
</evidence>
<evidence type="ECO:0000259" key="16">
    <source>
        <dbReference type="PROSITE" id="PS50137"/>
    </source>
</evidence>
<evidence type="ECO:0000256" key="11">
    <source>
        <dbReference type="ARBA" id="ARBA00022723"/>
    </source>
</evidence>
<dbReference type="Gene3D" id="3.30.160.20">
    <property type="match status" value="1"/>
</dbReference>
<dbReference type="HAMAP" id="MF_00104">
    <property type="entry name" value="RNase_III"/>
    <property type="match status" value="1"/>
</dbReference>
<dbReference type="SUPFAM" id="SSF54768">
    <property type="entry name" value="dsRNA-binding domain-like"/>
    <property type="match status" value="1"/>
</dbReference>
<dbReference type="Pfam" id="PF00035">
    <property type="entry name" value="dsrm"/>
    <property type="match status" value="1"/>
</dbReference>
<dbReference type="PROSITE" id="PS50142">
    <property type="entry name" value="RNASE_3_2"/>
    <property type="match status" value="1"/>
</dbReference>
<dbReference type="GO" id="GO:0005737">
    <property type="term" value="C:cytoplasm"/>
    <property type="evidence" value="ECO:0007669"/>
    <property type="project" value="UniProtKB-SubCell"/>
</dbReference>
<dbReference type="Gene3D" id="1.10.1520.10">
    <property type="entry name" value="Ribonuclease III domain"/>
    <property type="match status" value="1"/>
</dbReference>
<dbReference type="FunFam" id="3.30.160.20:FF:000003">
    <property type="entry name" value="Ribonuclease 3"/>
    <property type="match status" value="1"/>
</dbReference>
<evidence type="ECO:0000256" key="1">
    <source>
        <dbReference type="ARBA" id="ARBA00000109"/>
    </source>
</evidence>
<keyword evidence="6" id="KW-0963">Cytoplasm</keyword>
<dbReference type="InterPro" id="IPR014720">
    <property type="entry name" value="dsRBD_dom"/>
</dbReference>
<dbReference type="SUPFAM" id="SSF69065">
    <property type="entry name" value="RNase III domain-like"/>
    <property type="match status" value="1"/>
</dbReference>
<evidence type="ECO:0000256" key="14">
    <source>
        <dbReference type="ARBA" id="ARBA00022842"/>
    </source>
</evidence>
<comment type="subunit">
    <text evidence="4">Homodimer.</text>
</comment>
<feature type="domain" description="DRBM" evidence="16">
    <location>
        <begin position="156"/>
        <end position="226"/>
    </location>
</feature>
<gene>
    <name evidence="18" type="primary">rnc</name>
    <name evidence="18" type="ORF">CI610_01538</name>
</gene>